<reference key="1">
    <citation type="journal article" date="2007" name="Nature">
        <title>The medaka draft genome and insights into vertebrate genome evolution.</title>
        <authorList>
            <person name="Kasahara M."/>
            <person name="Naruse K."/>
            <person name="Sasaki S."/>
            <person name="Nakatani Y."/>
            <person name="Qu W."/>
            <person name="Ahsan B."/>
            <person name="Yamada T."/>
            <person name="Nagayasu Y."/>
            <person name="Doi K."/>
            <person name="Kasai Y."/>
            <person name="Jindo T."/>
            <person name="Kobayashi D."/>
            <person name="Shimada A."/>
            <person name="Toyoda A."/>
            <person name="Kuroki Y."/>
            <person name="Fujiyama A."/>
            <person name="Sasaki T."/>
            <person name="Shimizu A."/>
            <person name="Asakawa S."/>
            <person name="Shimizu N."/>
            <person name="Hashimoto S."/>
            <person name="Yang J."/>
            <person name="Lee Y."/>
            <person name="Matsushima K."/>
            <person name="Sugano S."/>
            <person name="Sakaizumi M."/>
            <person name="Narita T."/>
            <person name="Ohishi K."/>
            <person name="Haga S."/>
            <person name="Ohta F."/>
            <person name="Nomoto H."/>
            <person name="Nogata K."/>
            <person name="Morishita T."/>
            <person name="Endo T."/>
            <person name="Shin-I T."/>
            <person name="Takeda H."/>
            <person name="Morishita S."/>
            <person name="Kohara Y."/>
        </authorList>
    </citation>
    <scope>NUCLEOTIDE SEQUENCE [LARGE SCALE GENOMIC DNA]</scope>
    <source>
        <strain>Hd-rR</strain>
    </source>
</reference>
<dbReference type="InterPro" id="IPR052624">
    <property type="entry name" value="CRIM1"/>
</dbReference>
<accession>A0A3P9LUN3</accession>
<evidence type="ECO:0000259" key="2">
    <source>
        <dbReference type="PROSITE" id="PS50184"/>
    </source>
</evidence>
<reference evidence="3" key="4">
    <citation type="submission" date="2025-09" db="UniProtKB">
        <authorList>
            <consortium name="Ensembl"/>
        </authorList>
    </citation>
    <scope>IDENTIFICATION</scope>
    <source>
        <strain evidence="3">HNI</strain>
    </source>
</reference>
<evidence type="ECO:0000313" key="4">
    <source>
        <dbReference type="Proteomes" id="UP000265180"/>
    </source>
</evidence>
<keyword evidence="1" id="KW-1133">Transmembrane helix</keyword>
<dbReference type="PANTHER" id="PTHR46439">
    <property type="entry name" value="CYSTEINE-RICH MOTOR NEURON 1 PROTEIN"/>
    <property type="match status" value="1"/>
</dbReference>
<keyword evidence="1" id="KW-0472">Membrane</keyword>
<dbReference type="Gene3D" id="6.20.200.20">
    <property type="match status" value="1"/>
</dbReference>
<keyword evidence="1" id="KW-0812">Transmembrane</keyword>
<sequence>LKIVQLFFFCVLILKISPLGCVMFAVSPNTLRLTEHGRLRKHTFRMHFLLTCPHFVCPEDEKDCIADGQTYNNKDIWKPEPCRICACDNGRVICDEIQCEELRNCDGVIIPEGECCPVCQGDSPDQGEQAAVSYGG</sequence>
<reference evidence="3" key="3">
    <citation type="submission" date="2025-08" db="UniProtKB">
        <authorList>
            <consortium name="Ensembl"/>
        </authorList>
    </citation>
    <scope>IDENTIFICATION</scope>
    <source>
        <strain evidence="3">HNI</strain>
    </source>
</reference>
<reference evidence="3 4" key="2">
    <citation type="submission" date="2017-04" db="EMBL/GenBank/DDBJ databases">
        <title>CpG methylation of centromeres and impact of large insertions on vertebrate speciation.</title>
        <authorList>
            <person name="Ichikawa K."/>
            <person name="Yoshimura J."/>
            <person name="Morishita S."/>
        </authorList>
    </citation>
    <scope>NUCLEOTIDE SEQUENCE</scope>
    <source>
        <strain evidence="3 4">HNI</strain>
    </source>
</reference>
<evidence type="ECO:0000256" key="1">
    <source>
        <dbReference type="SAM" id="Phobius"/>
    </source>
</evidence>
<dbReference type="Proteomes" id="UP000265180">
    <property type="component" value="Chromosome 21"/>
</dbReference>
<dbReference type="FunFam" id="2.10.70.10:FF:000013">
    <property type="entry name" value="Collagen, type I, alpha 1"/>
    <property type="match status" value="1"/>
</dbReference>
<name>A0A3P9LUN3_ORYLA</name>
<protein>
    <recommendedName>
        <fullName evidence="2">VWFC domain-containing protein</fullName>
    </recommendedName>
</protein>
<dbReference type="PANTHER" id="PTHR46439:SF3">
    <property type="entry name" value="RE54525P"/>
    <property type="match status" value="1"/>
</dbReference>
<proteinExistence type="predicted"/>
<dbReference type="Ensembl" id="ENSORLT00020007038.1">
    <property type="protein sequence ID" value="ENSORLP00020024412.1"/>
    <property type="gene ID" value="ENSORLG00020005781.1"/>
</dbReference>
<dbReference type="Pfam" id="PF00093">
    <property type="entry name" value="VWC"/>
    <property type="match status" value="1"/>
</dbReference>
<dbReference type="InterPro" id="IPR001007">
    <property type="entry name" value="VWF_dom"/>
</dbReference>
<evidence type="ECO:0000313" key="3">
    <source>
        <dbReference type="Ensembl" id="ENSORLP00020024412.1"/>
    </source>
</evidence>
<dbReference type="SUPFAM" id="SSF57603">
    <property type="entry name" value="FnI-like domain"/>
    <property type="match status" value="1"/>
</dbReference>
<dbReference type="PROSITE" id="PS50184">
    <property type="entry name" value="VWFC_2"/>
    <property type="match status" value="1"/>
</dbReference>
<dbReference type="SMART" id="SM00214">
    <property type="entry name" value="VWC"/>
    <property type="match status" value="1"/>
</dbReference>
<feature type="transmembrane region" description="Helical" evidence="1">
    <location>
        <begin position="6"/>
        <end position="31"/>
    </location>
</feature>
<dbReference type="PROSITE" id="PS01208">
    <property type="entry name" value="VWFC_1"/>
    <property type="match status" value="1"/>
</dbReference>
<dbReference type="AlphaFoldDB" id="A0A3P9LUN3"/>
<organism evidence="3 4">
    <name type="scientific">Oryzias latipes</name>
    <name type="common">Japanese rice fish</name>
    <name type="synonym">Japanese killifish</name>
    <dbReference type="NCBI Taxonomy" id="8090"/>
    <lineage>
        <taxon>Eukaryota</taxon>
        <taxon>Metazoa</taxon>
        <taxon>Chordata</taxon>
        <taxon>Craniata</taxon>
        <taxon>Vertebrata</taxon>
        <taxon>Euteleostomi</taxon>
        <taxon>Actinopterygii</taxon>
        <taxon>Neopterygii</taxon>
        <taxon>Teleostei</taxon>
        <taxon>Neoteleostei</taxon>
        <taxon>Acanthomorphata</taxon>
        <taxon>Ovalentaria</taxon>
        <taxon>Atherinomorphae</taxon>
        <taxon>Beloniformes</taxon>
        <taxon>Adrianichthyidae</taxon>
        <taxon>Oryziinae</taxon>
        <taxon>Oryzias</taxon>
    </lineage>
</organism>
<feature type="domain" description="VWFC" evidence="2">
    <location>
        <begin position="62"/>
        <end position="120"/>
    </location>
</feature>